<dbReference type="SMART" id="SM00237">
    <property type="entry name" value="Calx_beta"/>
    <property type="match status" value="1"/>
</dbReference>
<feature type="domain" description="Calx-beta" evidence="5">
    <location>
        <begin position="102"/>
        <end position="203"/>
    </location>
</feature>
<dbReference type="InterPro" id="IPR038081">
    <property type="entry name" value="CalX-like_sf"/>
</dbReference>
<keyword evidence="7" id="KW-1185">Reference proteome</keyword>
<proteinExistence type="predicted"/>
<keyword evidence="2" id="KW-0677">Repeat</keyword>
<keyword evidence="1" id="KW-0732">Signal</keyword>
<evidence type="ECO:0000259" key="5">
    <source>
        <dbReference type="SMART" id="SM00237"/>
    </source>
</evidence>
<gene>
    <name evidence="6" type="ORF">CEP15_13660</name>
</gene>
<dbReference type="Gene3D" id="2.60.40.2030">
    <property type="match status" value="1"/>
</dbReference>
<dbReference type="InterPro" id="IPR003644">
    <property type="entry name" value="Calx_beta"/>
</dbReference>
<dbReference type="Pfam" id="PF03160">
    <property type="entry name" value="Calx-beta"/>
    <property type="match status" value="1"/>
</dbReference>
<evidence type="ECO:0000313" key="6">
    <source>
        <dbReference type="EMBL" id="PNJ94138.1"/>
    </source>
</evidence>
<organism evidence="6 7">
    <name type="scientific">Cylindrospermopsis raciborskii C07</name>
    <dbReference type="NCBI Taxonomy" id="2014886"/>
    <lineage>
        <taxon>Bacteria</taxon>
        <taxon>Bacillati</taxon>
        <taxon>Cyanobacteriota</taxon>
        <taxon>Cyanophyceae</taxon>
        <taxon>Nostocales</taxon>
        <taxon>Aphanizomenonaceae</taxon>
        <taxon>Cylindrospermopsis</taxon>
    </lineage>
</organism>
<comment type="caution">
    <text evidence="6">The sequence shown here is derived from an EMBL/GenBank/DDBJ whole genome shotgun (WGS) entry which is preliminary data.</text>
</comment>
<dbReference type="PANTHER" id="PTHR46682:SF1">
    <property type="entry name" value="ADHESION G-PROTEIN COUPLED RECEPTOR V1"/>
    <property type="match status" value="1"/>
</dbReference>
<dbReference type="PANTHER" id="PTHR46682">
    <property type="entry name" value="ADHESION G-PROTEIN COUPLED RECEPTOR V1"/>
    <property type="match status" value="1"/>
</dbReference>
<dbReference type="Proteomes" id="UP000236284">
    <property type="component" value="Unassembled WGS sequence"/>
</dbReference>
<name>A0ABX4WJ77_9CYAN</name>
<dbReference type="EMBL" id="NJHS01000210">
    <property type="protein sequence ID" value="PNJ94138.1"/>
    <property type="molecule type" value="Genomic_DNA"/>
</dbReference>
<keyword evidence="3" id="KW-0106">Calcium</keyword>
<reference evidence="6 7" key="1">
    <citation type="submission" date="2017-06" db="EMBL/GenBank/DDBJ databases">
        <title>Genome variation in co-occurring toxic Cylindrospermopsis raciborskii strains determines phenotypic plasticity.</title>
        <authorList>
            <person name="Willis A."/>
            <person name="Woodhouse J."/>
            <person name="Ongley S."/>
            <person name="Jex A."/>
            <person name="Burford M."/>
            <person name="Neilan B."/>
        </authorList>
    </citation>
    <scope>NUCLEOTIDE SEQUENCE [LARGE SCALE GENOMIC DNA]</scope>
    <source>
        <strain evidence="6 7">C07</strain>
    </source>
</reference>
<evidence type="ECO:0000256" key="2">
    <source>
        <dbReference type="ARBA" id="ARBA00022737"/>
    </source>
</evidence>
<dbReference type="SUPFAM" id="SSF141072">
    <property type="entry name" value="CalX-like"/>
    <property type="match status" value="1"/>
</dbReference>
<dbReference type="InterPro" id="IPR026919">
    <property type="entry name" value="ADGRV1"/>
</dbReference>
<sequence>MSSRLTSGVTQIFSTIYAFAALKSDGSVVTWGSSDWGGDSSSVSSRLTSGVTQIFSNSRAFAALKSDGSVVTWGDSGGDSSSVSSQLTSGVVSFADPFNDDRLVPLSTTPTITIASTNANQSEGNSGTKAFTFTVTRSGDTTGTSSANWAVTGSGTNQADGTDFSGTSGTVSFAAGETTQTITVNVSGDSTVEPDEGFTVTLSNPTNATINTATAVGTIQNDDVVAPGLATVSLSLTSPSTVTEDGPQNLFYVFSRTGDVTNSLTVNFNVSGSATLN</sequence>
<evidence type="ECO:0000256" key="1">
    <source>
        <dbReference type="ARBA" id="ARBA00022729"/>
    </source>
</evidence>
<dbReference type="Gene3D" id="2.130.10.30">
    <property type="entry name" value="Regulator of chromosome condensation 1/beta-lactamase-inhibitor protein II"/>
    <property type="match status" value="1"/>
</dbReference>
<protein>
    <recommendedName>
        <fullName evidence="5">Calx-beta domain-containing protein</fullName>
    </recommendedName>
</protein>
<dbReference type="InterPro" id="IPR009091">
    <property type="entry name" value="RCC1/BLIP-II"/>
</dbReference>
<dbReference type="SUPFAM" id="SSF50985">
    <property type="entry name" value="RCC1/BLIP-II"/>
    <property type="match status" value="1"/>
</dbReference>
<feature type="non-terminal residue" evidence="6">
    <location>
        <position position="277"/>
    </location>
</feature>
<accession>A0ABX4WJ77</accession>
<evidence type="ECO:0000256" key="4">
    <source>
        <dbReference type="SAM" id="MobiDB-lite"/>
    </source>
</evidence>
<evidence type="ECO:0000256" key="3">
    <source>
        <dbReference type="ARBA" id="ARBA00022837"/>
    </source>
</evidence>
<feature type="region of interest" description="Disordered" evidence="4">
    <location>
        <begin position="142"/>
        <end position="163"/>
    </location>
</feature>
<evidence type="ECO:0000313" key="7">
    <source>
        <dbReference type="Proteomes" id="UP000236284"/>
    </source>
</evidence>